<dbReference type="Pfam" id="PF00483">
    <property type="entry name" value="NTP_transferase"/>
    <property type="match status" value="1"/>
</dbReference>
<evidence type="ECO:0000259" key="1">
    <source>
        <dbReference type="Pfam" id="PF00483"/>
    </source>
</evidence>
<dbReference type="CDD" id="cd06915">
    <property type="entry name" value="NTP_transferase_WcbM_like"/>
    <property type="match status" value="1"/>
</dbReference>
<dbReference type="Gene3D" id="3.90.550.10">
    <property type="entry name" value="Spore Coat Polysaccharide Biosynthesis Protein SpsA, Chain A"/>
    <property type="match status" value="1"/>
</dbReference>
<dbReference type="PANTHER" id="PTHR22572">
    <property type="entry name" value="SUGAR-1-PHOSPHATE GUANYL TRANSFERASE"/>
    <property type="match status" value="1"/>
</dbReference>
<dbReference type="OrthoDB" id="9803871at2"/>
<dbReference type="Proteomes" id="UP000199689">
    <property type="component" value="Unassembled WGS sequence"/>
</dbReference>
<name>A0A1G5V9J3_9FIRM</name>
<dbReference type="InterPro" id="IPR005835">
    <property type="entry name" value="NTP_transferase_dom"/>
</dbReference>
<keyword evidence="3" id="KW-1185">Reference proteome</keyword>
<organism evidence="2 3">
    <name type="scientific">Allisonella histaminiformans</name>
    <dbReference type="NCBI Taxonomy" id="209880"/>
    <lineage>
        <taxon>Bacteria</taxon>
        <taxon>Bacillati</taxon>
        <taxon>Bacillota</taxon>
        <taxon>Negativicutes</taxon>
        <taxon>Veillonellales</taxon>
        <taxon>Veillonellaceae</taxon>
        <taxon>Allisonella</taxon>
    </lineage>
</organism>
<dbReference type="EMBL" id="FMXA01000005">
    <property type="protein sequence ID" value="SDA42509.1"/>
    <property type="molecule type" value="Genomic_DNA"/>
</dbReference>
<protein>
    <submittedName>
        <fullName evidence="2">D-glycero-alpha-D-manno-heptose 1-phosphate guanylyltransferase</fullName>
    </submittedName>
</protein>
<dbReference type="STRING" id="209880.SAMN02910343_00496"/>
<evidence type="ECO:0000313" key="3">
    <source>
        <dbReference type="Proteomes" id="UP000199689"/>
    </source>
</evidence>
<dbReference type="GO" id="GO:0016779">
    <property type="term" value="F:nucleotidyltransferase activity"/>
    <property type="evidence" value="ECO:0007669"/>
    <property type="project" value="UniProtKB-KW"/>
</dbReference>
<dbReference type="RefSeq" id="WP_091363480.1">
    <property type="nucleotide sequence ID" value="NZ_FMXA01000005.1"/>
</dbReference>
<dbReference type="SUPFAM" id="SSF53448">
    <property type="entry name" value="Nucleotide-diphospho-sugar transferases"/>
    <property type="match status" value="1"/>
</dbReference>
<feature type="domain" description="Nucleotidyl transferase" evidence="1">
    <location>
        <begin position="3"/>
        <end position="226"/>
    </location>
</feature>
<gene>
    <name evidence="2" type="ORF">SAMN02910343_00496</name>
</gene>
<dbReference type="GeneID" id="87755539"/>
<dbReference type="InterPro" id="IPR029044">
    <property type="entry name" value="Nucleotide-diphossugar_trans"/>
</dbReference>
<reference evidence="2 3" key="1">
    <citation type="submission" date="2016-10" db="EMBL/GenBank/DDBJ databases">
        <authorList>
            <person name="de Groot N.N."/>
        </authorList>
    </citation>
    <scope>NUCLEOTIDE SEQUENCE [LARGE SCALE GENOMIC DNA]</scope>
    <source>
        <strain evidence="2 3">DSM 15230</strain>
    </source>
</reference>
<keyword evidence="2" id="KW-0808">Transferase</keyword>
<dbReference type="InterPro" id="IPR050486">
    <property type="entry name" value="Mannose-1P_guanyltransferase"/>
</dbReference>
<sequence>MEAIVLAGGFGTRLQKVVQDVPKPMAPVADKPFLSYLLDQLDRQGCAHAVLAVGYKREAIQDFFGSGYKGLSLSYSIEDKPLLTGGALKKALQMVTEEAVLVLNGDTFFGVDFSKMMDFHYQTHSDATLAVKELHDFSRYGTVHFDDDYRITRFVEKKACQEGFINGGVYVLNRTLFGDIPQDKFMMEKDFLEKYVDSKVFSAFPCDGYFIDIGIPEDYEKANKEFRELV</sequence>
<evidence type="ECO:0000313" key="2">
    <source>
        <dbReference type="EMBL" id="SDA42509.1"/>
    </source>
</evidence>
<keyword evidence="2" id="KW-0548">Nucleotidyltransferase</keyword>
<dbReference type="AlphaFoldDB" id="A0A1G5V9J3"/>
<accession>A0A1G5V9J3</accession>
<proteinExistence type="predicted"/>